<evidence type="ECO:0000256" key="9">
    <source>
        <dbReference type="ARBA" id="ARBA00049534"/>
    </source>
</evidence>
<dbReference type="PANTHER" id="PTHR42701:SF1">
    <property type="entry name" value="IMIDAZOLE GLYCEROL PHOSPHATE SYNTHASE SUBUNIT HISH"/>
    <property type="match status" value="1"/>
</dbReference>
<dbReference type="NCBIfam" id="TIGR01855">
    <property type="entry name" value="IMP_synth_hisH"/>
    <property type="match status" value="1"/>
</dbReference>
<dbReference type="CDD" id="cd01748">
    <property type="entry name" value="GATase1_IGP_Synthase"/>
    <property type="match status" value="1"/>
</dbReference>
<evidence type="ECO:0000256" key="7">
    <source>
        <dbReference type="ARBA" id="ARBA00023239"/>
    </source>
</evidence>
<comment type="function">
    <text evidence="10">IGPS catalyzes the conversion of PRFAR and glutamine to IGP, AICAR and glutamate. The HisH subunit catalyzes the hydrolysis of glutamine to glutamate and ammonia as part of the synthesis of IGP and AICAR. The resulting ammonia molecule is channeled to the active site of HisF.</text>
</comment>
<comment type="pathway">
    <text evidence="1 10">Amino-acid biosynthesis; L-histidine biosynthesis; L-histidine from 5-phospho-alpha-D-ribose 1-diphosphate: step 5/9.</text>
</comment>
<dbReference type="InterPro" id="IPR029062">
    <property type="entry name" value="Class_I_gatase-like"/>
</dbReference>
<comment type="caution">
    <text evidence="12">The sequence shown here is derived from an EMBL/GenBank/DDBJ whole genome shotgun (WGS) entry which is preliminary data.</text>
</comment>
<evidence type="ECO:0000256" key="3">
    <source>
        <dbReference type="ARBA" id="ARBA00022605"/>
    </source>
</evidence>
<keyword evidence="6 10" id="KW-0368">Histidine biosynthesis</keyword>
<keyword evidence="5 10" id="KW-0315">Glutamine amidotransferase</keyword>
<dbReference type="SUPFAM" id="SSF52317">
    <property type="entry name" value="Class I glutamine amidotransferase-like"/>
    <property type="match status" value="1"/>
</dbReference>
<evidence type="ECO:0000256" key="2">
    <source>
        <dbReference type="ARBA" id="ARBA00011152"/>
    </source>
</evidence>
<dbReference type="RefSeq" id="WP_137402819.1">
    <property type="nucleotide sequence ID" value="NZ_BMIU01000013.1"/>
</dbReference>
<keyword evidence="3 10" id="KW-0028">Amino-acid biosynthesis</keyword>
<accession>A0ABQ1V5W5</accession>
<comment type="catalytic activity">
    <reaction evidence="9 10">
        <text>L-glutamine + H2O = L-glutamate + NH4(+)</text>
        <dbReference type="Rhea" id="RHEA:15889"/>
        <dbReference type="ChEBI" id="CHEBI:15377"/>
        <dbReference type="ChEBI" id="CHEBI:28938"/>
        <dbReference type="ChEBI" id="CHEBI:29985"/>
        <dbReference type="ChEBI" id="CHEBI:58359"/>
        <dbReference type="EC" id="3.5.1.2"/>
    </reaction>
</comment>
<evidence type="ECO:0000313" key="13">
    <source>
        <dbReference type="Proteomes" id="UP000647339"/>
    </source>
</evidence>
<comment type="subunit">
    <text evidence="2 10">Heterodimer of HisH and HisF.</text>
</comment>
<keyword evidence="4 10" id="KW-0378">Hydrolase</keyword>
<evidence type="ECO:0000256" key="6">
    <source>
        <dbReference type="ARBA" id="ARBA00023102"/>
    </source>
</evidence>
<dbReference type="PROSITE" id="PS51273">
    <property type="entry name" value="GATASE_TYPE_1"/>
    <property type="match status" value="1"/>
</dbReference>
<comment type="catalytic activity">
    <reaction evidence="8 10">
        <text>5-[(5-phospho-1-deoxy-D-ribulos-1-ylimino)methylamino]-1-(5-phospho-beta-D-ribosyl)imidazole-4-carboxamide + L-glutamine = D-erythro-1-(imidazol-4-yl)glycerol 3-phosphate + 5-amino-1-(5-phospho-beta-D-ribosyl)imidazole-4-carboxamide + L-glutamate + H(+)</text>
        <dbReference type="Rhea" id="RHEA:24793"/>
        <dbReference type="ChEBI" id="CHEBI:15378"/>
        <dbReference type="ChEBI" id="CHEBI:29985"/>
        <dbReference type="ChEBI" id="CHEBI:58278"/>
        <dbReference type="ChEBI" id="CHEBI:58359"/>
        <dbReference type="ChEBI" id="CHEBI:58475"/>
        <dbReference type="ChEBI" id="CHEBI:58525"/>
        <dbReference type="EC" id="4.3.2.10"/>
    </reaction>
</comment>
<dbReference type="EC" id="4.3.2.10" evidence="10"/>
<keyword evidence="7 10" id="KW-0456">Lyase</keyword>
<dbReference type="EC" id="3.5.1.2" evidence="10"/>
<feature type="active site" description="Nucleophile" evidence="10">
    <location>
        <position position="77"/>
    </location>
</feature>
<dbReference type="InterPro" id="IPR010139">
    <property type="entry name" value="Imidazole-glycPsynth_HisH"/>
</dbReference>
<evidence type="ECO:0000313" key="12">
    <source>
        <dbReference type="EMBL" id="GGF37180.1"/>
    </source>
</evidence>
<proteinExistence type="inferred from homology"/>
<comment type="subcellular location">
    <subcellularLocation>
        <location evidence="10">Cytoplasm</location>
    </subcellularLocation>
</comment>
<feature type="domain" description="Glutamine amidotransferase" evidence="11">
    <location>
        <begin position="15"/>
        <end position="192"/>
    </location>
</feature>
<evidence type="ECO:0000256" key="10">
    <source>
        <dbReference type="HAMAP-Rule" id="MF_00278"/>
    </source>
</evidence>
<dbReference type="PROSITE" id="PS51274">
    <property type="entry name" value="GATASE_COBBQ"/>
    <property type="match status" value="1"/>
</dbReference>
<dbReference type="Gene3D" id="3.40.50.880">
    <property type="match status" value="1"/>
</dbReference>
<keyword evidence="13" id="KW-1185">Reference proteome</keyword>
<name>A0ABQ1V5W5_9BACT</name>
<evidence type="ECO:0000256" key="8">
    <source>
        <dbReference type="ARBA" id="ARBA00047838"/>
    </source>
</evidence>
<dbReference type="Pfam" id="PF00117">
    <property type="entry name" value="GATase"/>
    <property type="match status" value="1"/>
</dbReference>
<dbReference type="EMBL" id="BMIU01000013">
    <property type="protein sequence ID" value="GGF37180.1"/>
    <property type="molecule type" value="Genomic_DNA"/>
</dbReference>
<dbReference type="PIRSF" id="PIRSF000495">
    <property type="entry name" value="Amidotransf_hisH"/>
    <property type="match status" value="1"/>
</dbReference>
<feature type="active site" evidence="10">
    <location>
        <position position="176"/>
    </location>
</feature>
<dbReference type="HAMAP" id="MF_00278">
    <property type="entry name" value="HisH"/>
    <property type="match status" value="1"/>
</dbReference>
<sequence>MDVAIIKYNSGNVLSVLYALERLGINAKLTDDVEEIQKADKVIFPGQGEASSAMRYLRERKLDQLIKELKQPFFGICLGQQLLCEYSEENDTECLGIFPVKVKKFPLMDKVPHVGWNSLQDTKGELLNGVNAHDYVYYVHSYFAEIHPEFTVAKTHYIADFSALLHKDNFYAMQAHPEKSSHSGQKILTNFLNL</sequence>
<evidence type="ECO:0000256" key="4">
    <source>
        <dbReference type="ARBA" id="ARBA00022801"/>
    </source>
</evidence>
<reference evidence="13" key="1">
    <citation type="journal article" date="2019" name="Int. J. Syst. Evol. Microbiol.">
        <title>The Global Catalogue of Microorganisms (GCM) 10K type strain sequencing project: providing services to taxonomists for standard genome sequencing and annotation.</title>
        <authorList>
            <consortium name="The Broad Institute Genomics Platform"/>
            <consortium name="The Broad Institute Genome Sequencing Center for Infectious Disease"/>
            <person name="Wu L."/>
            <person name="Ma J."/>
        </authorList>
    </citation>
    <scope>NUCLEOTIDE SEQUENCE [LARGE SCALE GENOMIC DNA]</scope>
    <source>
        <strain evidence="13">CGMCC 1.15407</strain>
    </source>
</reference>
<protein>
    <recommendedName>
        <fullName evidence="10">Imidazole glycerol phosphate synthase subunit HisH</fullName>
        <ecNumber evidence="10">4.3.2.10</ecNumber>
    </recommendedName>
    <alternativeName>
        <fullName evidence="10">IGP synthase glutaminase subunit</fullName>
        <ecNumber evidence="10">3.5.1.2</ecNumber>
    </alternativeName>
    <alternativeName>
        <fullName evidence="10">IGP synthase subunit HisH</fullName>
    </alternativeName>
    <alternativeName>
        <fullName evidence="10">ImGP synthase subunit HisH</fullName>
        <shortName evidence="10">IGPS subunit HisH</shortName>
    </alternativeName>
</protein>
<dbReference type="PANTHER" id="PTHR42701">
    <property type="entry name" value="IMIDAZOLE GLYCEROL PHOSPHATE SYNTHASE SUBUNIT HISH"/>
    <property type="match status" value="1"/>
</dbReference>
<dbReference type="Proteomes" id="UP000647339">
    <property type="component" value="Unassembled WGS sequence"/>
</dbReference>
<keyword evidence="10" id="KW-0963">Cytoplasm</keyword>
<evidence type="ECO:0000259" key="11">
    <source>
        <dbReference type="Pfam" id="PF00117"/>
    </source>
</evidence>
<evidence type="ECO:0000256" key="1">
    <source>
        <dbReference type="ARBA" id="ARBA00005091"/>
    </source>
</evidence>
<organism evidence="12 13">
    <name type="scientific">Echinicola rosea</name>
    <dbReference type="NCBI Taxonomy" id="1807691"/>
    <lineage>
        <taxon>Bacteria</taxon>
        <taxon>Pseudomonadati</taxon>
        <taxon>Bacteroidota</taxon>
        <taxon>Cytophagia</taxon>
        <taxon>Cytophagales</taxon>
        <taxon>Cyclobacteriaceae</taxon>
        <taxon>Echinicola</taxon>
    </lineage>
</organism>
<dbReference type="InterPro" id="IPR017926">
    <property type="entry name" value="GATASE"/>
</dbReference>
<feature type="active site" evidence="10">
    <location>
        <position position="178"/>
    </location>
</feature>
<gene>
    <name evidence="10 12" type="primary">hisH</name>
    <name evidence="12" type="ORF">GCM10011339_27170</name>
</gene>
<evidence type="ECO:0000256" key="5">
    <source>
        <dbReference type="ARBA" id="ARBA00022962"/>
    </source>
</evidence>